<dbReference type="Pfam" id="PF16220">
    <property type="entry name" value="DUF4880"/>
    <property type="match status" value="1"/>
</dbReference>
<dbReference type="Gene3D" id="3.55.50.30">
    <property type="match status" value="1"/>
</dbReference>
<evidence type="ECO:0000259" key="3">
    <source>
        <dbReference type="Pfam" id="PF16220"/>
    </source>
</evidence>
<evidence type="ECO:0000256" key="1">
    <source>
        <dbReference type="SAM" id="Phobius"/>
    </source>
</evidence>
<accession>A0A1I3XTT6</accession>
<reference evidence="5" key="1">
    <citation type="submission" date="2016-10" db="EMBL/GenBank/DDBJ databases">
        <authorList>
            <person name="Varghese N."/>
            <person name="Submissions S."/>
        </authorList>
    </citation>
    <scope>NUCLEOTIDE SEQUENCE [LARGE SCALE GENOMIC DNA]</scope>
    <source>
        <strain evidence="5">Nm69</strain>
    </source>
</reference>
<feature type="transmembrane region" description="Helical" evidence="1">
    <location>
        <begin position="81"/>
        <end position="99"/>
    </location>
</feature>
<organism evidence="4 5">
    <name type="scientific">Nitrosomonas aestuarii</name>
    <dbReference type="NCBI Taxonomy" id="52441"/>
    <lineage>
        <taxon>Bacteria</taxon>
        <taxon>Pseudomonadati</taxon>
        <taxon>Pseudomonadota</taxon>
        <taxon>Betaproteobacteria</taxon>
        <taxon>Nitrosomonadales</taxon>
        <taxon>Nitrosomonadaceae</taxon>
        <taxon>Nitrosomonas</taxon>
    </lineage>
</organism>
<dbReference type="STRING" id="52441.SAMN05216302_100282"/>
<keyword evidence="1" id="KW-0472">Membrane</keyword>
<sequence>MEKPQQTEQTRFEVEENSLTEQAAAWFLRIQQSDHNNAEQKTFEAWLAQSEAHRAEYQQYVRLWQNLDQLERKPQKKRHSTIVGIILIMVMFSALHWLVHYEEVIITAIGEREQINLADGTTIDINTNTKLRLALFGLTRKVTIEHGEALFKIGNERLRTFEVYAGNGTIRDIGTEFNVNLEKDKTTVAVLEGAVEISLDDLLFPSAIIQSGQQLSYSKHGLSDTLRADTGTVAAWRKNRLVFRDTPLSEVVQQINRYHIRPVRLVDTQLNTLRVSGEFNATDRDGLVRALKTLFPLQSSELDDMTVLHVEKQ</sequence>
<evidence type="ECO:0000313" key="5">
    <source>
        <dbReference type="Proteomes" id="UP000199533"/>
    </source>
</evidence>
<dbReference type="InterPro" id="IPR012373">
    <property type="entry name" value="Ferrdict_sens_TM"/>
</dbReference>
<dbReference type="Pfam" id="PF04773">
    <property type="entry name" value="FecR"/>
    <property type="match status" value="1"/>
</dbReference>
<dbReference type="EMBL" id="FOSP01000002">
    <property type="protein sequence ID" value="SFK22930.1"/>
    <property type="molecule type" value="Genomic_DNA"/>
</dbReference>
<keyword evidence="1" id="KW-0812">Transmembrane</keyword>
<dbReference type="InterPro" id="IPR006860">
    <property type="entry name" value="FecR"/>
</dbReference>
<dbReference type="PIRSF" id="PIRSF018266">
    <property type="entry name" value="FecR"/>
    <property type="match status" value="1"/>
</dbReference>
<evidence type="ECO:0000259" key="2">
    <source>
        <dbReference type="Pfam" id="PF04773"/>
    </source>
</evidence>
<name>A0A1I3XTT6_9PROT</name>
<keyword evidence="5" id="KW-1185">Reference proteome</keyword>
<dbReference type="Proteomes" id="UP000199533">
    <property type="component" value="Unassembled WGS sequence"/>
</dbReference>
<dbReference type="OrthoDB" id="1100567at2"/>
<dbReference type="AlphaFoldDB" id="A0A1I3XTT6"/>
<dbReference type="PANTHER" id="PTHR30273">
    <property type="entry name" value="PERIPLASMIC SIGNAL SENSOR AND SIGMA FACTOR ACTIVATOR FECR-RELATED"/>
    <property type="match status" value="1"/>
</dbReference>
<dbReference type="Gene3D" id="2.60.120.1440">
    <property type="match status" value="1"/>
</dbReference>
<dbReference type="InterPro" id="IPR032623">
    <property type="entry name" value="FecR_N"/>
</dbReference>
<protein>
    <submittedName>
        <fullName evidence="4">FecR family protein</fullName>
    </submittedName>
</protein>
<keyword evidence="1" id="KW-1133">Transmembrane helix</keyword>
<feature type="domain" description="FecR protein" evidence="2">
    <location>
        <begin position="104"/>
        <end position="196"/>
    </location>
</feature>
<evidence type="ECO:0000313" key="4">
    <source>
        <dbReference type="EMBL" id="SFK22930.1"/>
    </source>
</evidence>
<proteinExistence type="predicted"/>
<dbReference type="GO" id="GO:0016989">
    <property type="term" value="F:sigma factor antagonist activity"/>
    <property type="evidence" value="ECO:0007669"/>
    <property type="project" value="TreeGrafter"/>
</dbReference>
<feature type="domain" description="FecR N-terminal" evidence="3">
    <location>
        <begin position="21"/>
        <end position="62"/>
    </location>
</feature>
<gene>
    <name evidence="4" type="ORF">SAMN05216302_100282</name>
</gene>
<dbReference type="PANTHER" id="PTHR30273:SF2">
    <property type="entry name" value="PROTEIN FECR"/>
    <property type="match status" value="1"/>
</dbReference>
<dbReference type="RefSeq" id="WP_090696795.1">
    <property type="nucleotide sequence ID" value="NZ_FOSP01000002.1"/>
</dbReference>